<evidence type="ECO:0000256" key="1">
    <source>
        <dbReference type="ARBA" id="ARBA00008431"/>
    </source>
</evidence>
<keyword evidence="2" id="KW-0689">Ribosomal protein</keyword>
<evidence type="ECO:0000313" key="4">
    <source>
        <dbReference type="EMBL" id="TIA88082.1"/>
    </source>
</evidence>
<dbReference type="AlphaFoldDB" id="A0A4T0FID6"/>
<reference evidence="4 5" key="1">
    <citation type="submission" date="2019-03" db="EMBL/GenBank/DDBJ databases">
        <title>Sequencing 23 genomes of Wallemia ichthyophaga.</title>
        <authorList>
            <person name="Gostincar C."/>
        </authorList>
    </citation>
    <scope>NUCLEOTIDE SEQUENCE [LARGE SCALE GENOMIC DNA]</scope>
    <source>
        <strain evidence="4 5">EXF-5753</strain>
    </source>
</reference>
<evidence type="ECO:0008006" key="6">
    <source>
        <dbReference type="Google" id="ProtNLM"/>
    </source>
</evidence>
<accession>A0A4T0FID6</accession>
<keyword evidence="3" id="KW-0687">Ribonucleoprotein</keyword>
<evidence type="ECO:0000256" key="3">
    <source>
        <dbReference type="ARBA" id="ARBA00023274"/>
    </source>
</evidence>
<name>A0A4T0FID6_9BASI</name>
<evidence type="ECO:0000256" key="2">
    <source>
        <dbReference type="ARBA" id="ARBA00022980"/>
    </source>
</evidence>
<keyword evidence="5" id="KW-1185">Reference proteome</keyword>
<comment type="caution">
    <text evidence="4">The sequence shown here is derived from an EMBL/GenBank/DDBJ whole genome shotgun (WGS) entry which is preliminary data.</text>
</comment>
<evidence type="ECO:0000313" key="5">
    <source>
        <dbReference type="Proteomes" id="UP000310189"/>
    </source>
</evidence>
<proteinExistence type="inferred from homology"/>
<dbReference type="Pfam" id="PF01655">
    <property type="entry name" value="Ribosomal_L32e"/>
    <property type="match status" value="1"/>
</dbReference>
<protein>
    <recommendedName>
        <fullName evidence="6">60S ribosomal protein L32</fullName>
    </recommendedName>
</protein>
<dbReference type="CDD" id="cd00513">
    <property type="entry name" value="Ribosomal_L32_L32e"/>
    <property type="match status" value="1"/>
</dbReference>
<dbReference type="InterPro" id="IPR001515">
    <property type="entry name" value="Ribosomal_eL32"/>
</dbReference>
<dbReference type="OrthoDB" id="268693at2759"/>
<dbReference type="SUPFAM" id="SSF52042">
    <property type="entry name" value="Ribosomal protein L32e"/>
    <property type="match status" value="1"/>
</dbReference>
<dbReference type="GO" id="GO:0022625">
    <property type="term" value="C:cytosolic large ribosomal subunit"/>
    <property type="evidence" value="ECO:0007669"/>
    <property type="project" value="TreeGrafter"/>
</dbReference>
<dbReference type="PANTHER" id="PTHR23413:SF1">
    <property type="entry name" value="RIBOSOMAL PROTEIN L32"/>
    <property type="match status" value="1"/>
</dbReference>
<dbReference type="InterPro" id="IPR018263">
    <property type="entry name" value="Ribosomal_eL32_CS"/>
</dbReference>
<dbReference type="InterPro" id="IPR036351">
    <property type="entry name" value="Ribosomal_eL32_sf"/>
</dbReference>
<dbReference type="SMART" id="SM01393">
    <property type="entry name" value="Ribosomal_L32e"/>
    <property type="match status" value="1"/>
</dbReference>
<dbReference type="PROSITE" id="PS00580">
    <property type="entry name" value="RIBOSOMAL_L32E"/>
    <property type="match status" value="1"/>
</dbReference>
<dbReference type="EMBL" id="SPNW01000043">
    <property type="protein sequence ID" value="TIA88082.1"/>
    <property type="molecule type" value="Genomic_DNA"/>
</dbReference>
<comment type="similarity">
    <text evidence="1">Belongs to the eukaryotic ribosomal protein eL32 family.</text>
</comment>
<dbReference type="GO" id="GO:0006412">
    <property type="term" value="P:translation"/>
    <property type="evidence" value="ECO:0007669"/>
    <property type="project" value="InterPro"/>
</dbReference>
<gene>
    <name evidence="4" type="ORF">E3P99_02803</name>
</gene>
<dbReference type="PANTHER" id="PTHR23413">
    <property type="entry name" value="60S RIBOSOMAL PROTEIN L32 AND DNA-DIRECTED RNA POLYMERASE II, SUBUNIT N"/>
    <property type="match status" value="1"/>
</dbReference>
<dbReference type="GO" id="GO:0003735">
    <property type="term" value="F:structural constituent of ribosome"/>
    <property type="evidence" value="ECO:0007669"/>
    <property type="project" value="InterPro"/>
</dbReference>
<dbReference type="Proteomes" id="UP000310189">
    <property type="component" value="Unassembled WGS sequence"/>
</dbReference>
<sequence>MVSQIKPKIVKKTKGSFTRFQSDRFHRVSPSWRKPKGIDNAMRRRFKGQPTMPKIGFGSNKVTRHLRPNGLKTVVVNNVKDVDLLLMHTGKFTAEIAHNVSSKKRVEILARAKAINVKVTNAAARLRSEE</sequence>
<organism evidence="4 5">
    <name type="scientific">Wallemia hederae</name>
    <dbReference type="NCBI Taxonomy" id="1540922"/>
    <lineage>
        <taxon>Eukaryota</taxon>
        <taxon>Fungi</taxon>
        <taxon>Dikarya</taxon>
        <taxon>Basidiomycota</taxon>
        <taxon>Wallemiomycotina</taxon>
        <taxon>Wallemiomycetes</taxon>
        <taxon>Wallemiales</taxon>
        <taxon>Wallemiaceae</taxon>
        <taxon>Wallemia</taxon>
    </lineage>
</organism>